<name>A0A2Z2PW60_AGRTU</name>
<organism evidence="3">
    <name type="scientific">Agrobacterium tumefaciens</name>
    <dbReference type="NCBI Taxonomy" id="358"/>
    <lineage>
        <taxon>Bacteria</taxon>
        <taxon>Pseudomonadati</taxon>
        <taxon>Pseudomonadota</taxon>
        <taxon>Alphaproteobacteria</taxon>
        <taxon>Hyphomicrobiales</taxon>
        <taxon>Rhizobiaceae</taxon>
        <taxon>Rhizobium/Agrobacterium group</taxon>
        <taxon>Agrobacterium</taxon>
        <taxon>Agrobacterium tumefaciens complex</taxon>
    </lineage>
</organism>
<accession>A0A2Z2PW60</accession>
<reference evidence="3" key="1">
    <citation type="submission" date="2016-10" db="EMBL/GenBank/DDBJ databases">
        <title>Agrobacterium Ti plasmids: Classification based on T-DNA and Vir regions organization.</title>
        <authorList>
            <person name="Nabi N."/>
            <person name="Vial L."/>
            <person name="Ben Hafsa A."/>
            <person name="Chapulliot D."/>
            <person name="Berard A."/>
            <person name="Chauveau A."/>
            <person name="Le Paslier M.-C."/>
            <person name="Harzallah Skhiri F."/>
            <person name="Brunel D."/>
            <person name="Nesme X."/>
            <person name="Chaouachi M."/>
        </authorList>
    </citation>
    <scope>NUCLEOTIDE SEQUENCE</scope>
    <source>
        <strain evidence="3">CFBP2407</strain>
        <plasmid evidence="3">pTi_CFBP2407</plasmid>
    </source>
</reference>
<keyword evidence="3" id="KW-0614">Plasmid</keyword>
<feature type="domain" description="TniQ" evidence="2">
    <location>
        <begin position="41"/>
        <end position="172"/>
    </location>
</feature>
<dbReference type="Pfam" id="PF06527">
    <property type="entry name" value="TniQ"/>
    <property type="match status" value="1"/>
</dbReference>
<dbReference type="AlphaFoldDB" id="A0A2Z2PW60"/>
<proteinExistence type="predicted"/>
<geneLocation type="plasmid" evidence="3">
    <name>pTi_CFBP2407</name>
</geneLocation>
<feature type="region of interest" description="Disordered" evidence="1">
    <location>
        <begin position="326"/>
        <end position="345"/>
    </location>
</feature>
<protein>
    <recommendedName>
        <fullName evidence="2">TniQ domain-containing protein</fullName>
    </recommendedName>
</protein>
<sequence>MYHRGQLQLRRPCVAACRHGSTVGTLAPAAIGAVRQIPLLPIAPRPYPDELISSWQARVACRYGCTPGEIEHWLGHEDRPSASGSIELRDFRPDPLVLRSWARTARLKIAEVEAMMLSRSVRSIAWYVTDRREQGTCPDCLDEDVSVGRDHYLRREWAHVETAVCRKHRCMLQDWCGHCFARDRFRFECIAEEARLICGHCSTAVLGGQKKVEGTATVDFLLMLTAEIDAAIEGREGGGALDEIKAAIETLWSPSQTNGKPFIAWLDLKFPFGRIPAFTARSNPLVCLSLPWRIVTFMAVAQLLDLAQARQWLGPPPSYLERELANRKRKSLPQAAETPHSVGTLETLPKLRPDIEYHQLAEQILASQDWKAMSAIKGSSRDRKLGRLMSQALKSERGRNDVPRPTGP</sequence>
<feature type="region of interest" description="Disordered" evidence="1">
    <location>
        <begin position="376"/>
        <end position="408"/>
    </location>
</feature>
<dbReference type="InterPro" id="IPR009492">
    <property type="entry name" value="TniQ"/>
</dbReference>
<evidence type="ECO:0000256" key="1">
    <source>
        <dbReference type="SAM" id="MobiDB-lite"/>
    </source>
</evidence>
<evidence type="ECO:0000313" key="3">
    <source>
        <dbReference type="EMBL" id="ASK46963.1"/>
    </source>
</evidence>
<dbReference type="EMBL" id="KY000060">
    <property type="protein sequence ID" value="ASK46963.1"/>
    <property type="molecule type" value="Genomic_DNA"/>
</dbReference>
<evidence type="ECO:0000259" key="2">
    <source>
        <dbReference type="Pfam" id="PF06527"/>
    </source>
</evidence>